<keyword evidence="4 7" id="KW-1133">Transmembrane helix</keyword>
<dbReference type="Proteomes" id="UP000000768">
    <property type="component" value="Chromosome 4"/>
</dbReference>
<dbReference type="GO" id="GO:0008381">
    <property type="term" value="F:mechanosensitive monoatomic ion channel activity"/>
    <property type="evidence" value="ECO:0000318"/>
    <property type="project" value="GO_Central"/>
</dbReference>
<keyword evidence="5 7" id="KW-0472">Membrane</keyword>
<dbReference type="SUPFAM" id="SSF50182">
    <property type="entry name" value="Sm-like ribonucleoproteins"/>
    <property type="match status" value="1"/>
</dbReference>
<dbReference type="PANTHER" id="PTHR30566:SF24">
    <property type="entry name" value="OS02G0681000 PROTEIN"/>
    <property type="match status" value="1"/>
</dbReference>
<evidence type="ECO:0000256" key="7">
    <source>
        <dbReference type="SAM" id="Phobius"/>
    </source>
</evidence>
<feature type="transmembrane region" description="Helical" evidence="7">
    <location>
        <begin position="187"/>
        <end position="209"/>
    </location>
</feature>
<dbReference type="OMA" id="ANIMTNQ"/>
<comment type="subcellular location">
    <subcellularLocation>
        <location evidence="1">Membrane</location>
        <topology evidence="1">Multi-pass membrane protein</topology>
    </subcellularLocation>
</comment>
<protein>
    <recommendedName>
        <fullName evidence="8">Mechanosensitive ion channel MscS domain-containing protein</fullName>
    </recommendedName>
</protein>
<dbReference type="Gene3D" id="2.30.30.60">
    <property type="match status" value="1"/>
</dbReference>
<dbReference type="Gene3D" id="1.10.287.1260">
    <property type="match status" value="1"/>
</dbReference>
<comment type="similarity">
    <text evidence="2">Belongs to the MscS (TC 1.A.23) family.</text>
</comment>
<reference evidence="9" key="2">
    <citation type="submission" date="2017-02" db="EMBL/GenBank/DDBJ databases">
        <title>WGS assembly of Sorghum bicolor.</title>
        <authorList>
            <person name="Paterson A."/>
            <person name="Mullet J."/>
            <person name="Bowers J."/>
            <person name="Bruggmann R."/>
            <person name="Dubchak I."/>
            <person name="Grimwood J."/>
            <person name="Gundlach H."/>
            <person name="Haberer G."/>
            <person name="Hellsten U."/>
            <person name="Mitros T."/>
            <person name="Poliakov A."/>
            <person name="Schmutz J."/>
            <person name="Spannagl M."/>
            <person name="Tang H."/>
            <person name="Wang X."/>
            <person name="Wicker T."/>
            <person name="Bharti A."/>
            <person name="Chapman J."/>
            <person name="Feltus F."/>
            <person name="Gowik U."/>
            <person name="Grigoriev I."/>
            <person name="Lyons E."/>
            <person name="Maher C."/>
            <person name="Martis M."/>
            <person name="Narechania A."/>
            <person name="Otillar R."/>
            <person name="Penning B."/>
            <person name="Salamov A."/>
            <person name="Wang Y."/>
            <person name="Zhang L."/>
            <person name="Carpita N."/>
            <person name="Freeling M."/>
            <person name="Gingle A."/>
            <person name="Hash C."/>
            <person name="Keller B."/>
            <person name="Klein P."/>
            <person name="Kresovich S."/>
            <person name="Mccann M."/>
            <person name="Ming R."/>
            <person name="Peterson D."/>
            <person name="Rahman M."/>
            <person name="Ware D."/>
            <person name="Westhoff P."/>
            <person name="Mayer K."/>
            <person name="Messing J."/>
            <person name="Sims D."/>
            <person name="Jenkins J."/>
            <person name="Shu S."/>
            <person name="Rokhsar D."/>
        </authorList>
    </citation>
    <scope>NUCLEOTIDE SEQUENCE</scope>
</reference>
<evidence type="ECO:0000313" key="9">
    <source>
        <dbReference type="EMBL" id="KXG31008.1"/>
    </source>
</evidence>
<dbReference type="PANTHER" id="PTHR30566">
    <property type="entry name" value="YNAI-RELATED MECHANOSENSITIVE ION CHANNEL"/>
    <property type="match status" value="1"/>
</dbReference>
<dbReference type="eggNOG" id="ENOG502QRDM">
    <property type="taxonomic scope" value="Eukaryota"/>
</dbReference>
<dbReference type="GO" id="GO:0034599">
    <property type="term" value="P:cellular response to oxidative stress"/>
    <property type="evidence" value="ECO:0000318"/>
    <property type="project" value="GO_Central"/>
</dbReference>
<dbReference type="OrthoDB" id="567160at2759"/>
<dbReference type="STRING" id="4558.A0A194YRZ3"/>
<reference evidence="9 10" key="1">
    <citation type="journal article" date="2009" name="Nature">
        <title>The Sorghum bicolor genome and the diversification of grasses.</title>
        <authorList>
            <person name="Paterson A.H."/>
            <person name="Bowers J.E."/>
            <person name="Bruggmann R."/>
            <person name="Dubchak I."/>
            <person name="Grimwood J."/>
            <person name="Gundlach H."/>
            <person name="Haberer G."/>
            <person name="Hellsten U."/>
            <person name="Mitros T."/>
            <person name="Poliakov A."/>
            <person name="Schmutz J."/>
            <person name="Spannagl M."/>
            <person name="Tang H."/>
            <person name="Wang X."/>
            <person name="Wicker T."/>
            <person name="Bharti A.K."/>
            <person name="Chapman J."/>
            <person name="Feltus F.A."/>
            <person name="Gowik U."/>
            <person name="Grigoriev I.V."/>
            <person name="Lyons E."/>
            <person name="Maher C.A."/>
            <person name="Martis M."/>
            <person name="Narechania A."/>
            <person name="Otillar R.P."/>
            <person name="Penning B.W."/>
            <person name="Salamov A.A."/>
            <person name="Wang Y."/>
            <person name="Zhang L."/>
            <person name="Carpita N.C."/>
            <person name="Freeling M."/>
            <person name="Gingle A.R."/>
            <person name="Hash C.T."/>
            <person name="Keller B."/>
            <person name="Klein P."/>
            <person name="Kresovich S."/>
            <person name="McCann M.C."/>
            <person name="Ming R."/>
            <person name="Peterson D.G."/>
            <person name="Mehboob-ur-Rahman"/>
            <person name="Ware D."/>
            <person name="Westhoff P."/>
            <person name="Mayer K.F."/>
            <person name="Messing J."/>
            <person name="Rokhsar D.S."/>
        </authorList>
    </citation>
    <scope>NUCLEOTIDE SEQUENCE [LARGE SCALE GENOMIC DNA]</scope>
    <source>
        <strain evidence="10">cv. BTx623</strain>
    </source>
</reference>
<name>A0A194YRZ3_SORBI</name>
<proteinExistence type="inferred from homology"/>
<keyword evidence="10" id="KW-1185">Reference proteome</keyword>
<dbReference type="InterPro" id="IPR010920">
    <property type="entry name" value="LSM_dom_sf"/>
</dbReference>
<evidence type="ECO:0000256" key="2">
    <source>
        <dbReference type="ARBA" id="ARBA00008017"/>
    </source>
</evidence>
<feature type="compositionally biased region" description="Polar residues" evidence="6">
    <location>
        <begin position="121"/>
        <end position="131"/>
    </location>
</feature>
<evidence type="ECO:0000256" key="1">
    <source>
        <dbReference type="ARBA" id="ARBA00004141"/>
    </source>
</evidence>
<dbReference type="InterPro" id="IPR011014">
    <property type="entry name" value="MscS_channel_TM-2"/>
</dbReference>
<reference evidence="10" key="3">
    <citation type="journal article" date="2018" name="Plant J.">
        <title>The Sorghum bicolor reference genome: improved assembly, gene annotations, a transcriptome atlas, and signatures of genome organization.</title>
        <authorList>
            <person name="McCormick R.F."/>
            <person name="Truong S.K."/>
            <person name="Sreedasyam A."/>
            <person name="Jenkins J."/>
            <person name="Shu S."/>
            <person name="Sims D."/>
            <person name="Kennedy M."/>
            <person name="Amirebrahimi M."/>
            <person name="Weers B.D."/>
            <person name="McKinley B."/>
            <person name="Mattison A."/>
            <person name="Morishige D.T."/>
            <person name="Grimwood J."/>
            <person name="Schmutz J."/>
            <person name="Mullet J.E."/>
        </authorList>
    </citation>
    <scope>NUCLEOTIDE SEQUENCE [LARGE SCALE GENOMIC DNA]</scope>
    <source>
        <strain evidence="10">cv. BTx623</strain>
    </source>
</reference>
<feature type="region of interest" description="Disordered" evidence="6">
    <location>
        <begin position="109"/>
        <end position="137"/>
    </location>
</feature>
<dbReference type="Pfam" id="PF00924">
    <property type="entry name" value="MS_channel_2nd"/>
    <property type="match status" value="1"/>
</dbReference>
<dbReference type="FunCoup" id="A0A194YRZ3">
    <property type="interactions" value="240"/>
</dbReference>
<evidence type="ECO:0000256" key="4">
    <source>
        <dbReference type="ARBA" id="ARBA00022989"/>
    </source>
</evidence>
<dbReference type="EMBL" id="CM000763">
    <property type="protein sequence ID" value="KXG31008.1"/>
    <property type="molecule type" value="Genomic_DNA"/>
</dbReference>
<evidence type="ECO:0000313" key="10">
    <source>
        <dbReference type="Proteomes" id="UP000000768"/>
    </source>
</evidence>
<dbReference type="SUPFAM" id="SSF82861">
    <property type="entry name" value="Mechanosensitive channel protein MscS (YggB), transmembrane region"/>
    <property type="match status" value="1"/>
</dbReference>
<dbReference type="InterPro" id="IPR006685">
    <property type="entry name" value="MscS_channel_2nd"/>
</dbReference>
<organism evidence="9 10">
    <name type="scientific">Sorghum bicolor</name>
    <name type="common">Sorghum</name>
    <name type="synonym">Sorghum vulgare</name>
    <dbReference type="NCBI Taxonomy" id="4558"/>
    <lineage>
        <taxon>Eukaryota</taxon>
        <taxon>Viridiplantae</taxon>
        <taxon>Streptophyta</taxon>
        <taxon>Embryophyta</taxon>
        <taxon>Tracheophyta</taxon>
        <taxon>Spermatophyta</taxon>
        <taxon>Magnoliopsida</taxon>
        <taxon>Liliopsida</taxon>
        <taxon>Poales</taxon>
        <taxon>Poaceae</taxon>
        <taxon>PACMAD clade</taxon>
        <taxon>Panicoideae</taxon>
        <taxon>Andropogonodae</taxon>
        <taxon>Andropogoneae</taxon>
        <taxon>Sorghinae</taxon>
        <taxon>Sorghum</taxon>
    </lineage>
</organism>
<evidence type="ECO:0000259" key="8">
    <source>
        <dbReference type="Pfam" id="PF00924"/>
    </source>
</evidence>
<evidence type="ECO:0000256" key="6">
    <source>
        <dbReference type="SAM" id="MobiDB-lite"/>
    </source>
</evidence>
<sequence length="518" mass="56881">MSNFIRKDTMFRSAAILRWSCQAASVRSPREASPEQCLYSGVPWRWFSCAELEHSEKLGTYPVRIEKSSTMHFTVHSKNCWLVTAKHHYNQSLGFSGVSSLRRMSSSYTRTKPDGLENAVSEVSSTGSSKVDNTDGGGNTWIDMSEDAHRSAVDASTAAGNNIKRPNDAITLHFQELFGNHTDLEKVIVPLGGTLIGTAMAWFVMPIVLRKLHKYASDGPLRTLWGDSTKKHVSYETSLWSALEDPAKYMITFMAFSQMAAVIEPGISDYLPQAWKGAFAVSLVWFLHRWKTNFIGHAMAKQAATRTDRERLSAFDKVSSLGLIALGVIALAEACGVPVQSILTVGGVGGVATAFAARDILGNMLSGFSIQFSRPFSVGDYIKAGSIEGQVVEIGLTSTSLINTEKLPVVVPNSLFSSQMIVNKSRAQWHASVAKLPIRIEDIEKVPAITEEIKVMLTSNSKIDAAYCYLSRLEISSGELTIGCNIKSTKTEEWSSTEQDILLKAASIIKRHKLWTPV</sequence>
<dbReference type="InterPro" id="IPR023408">
    <property type="entry name" value="MscS_beta-dom_sf"/>
</dbReference>
<dbReference type="Gramene" id="KXG31007">
    <property type="protein sequence ID" value="KXG31007"/>
    <property type="gene ID" value="SORBI_3004G281600"/>
</dbReference>
<dbReference type="GO" id="GO:0005739">
    <property type="term" value="C:mitochondrion"/>
    <property type="evidence" value="ECO:0000318"/>
    <property type="project" value="GO_Central"/>
</dbReference>
<evidence type="ECO:0000256" key="5">
    <source>
        <dbReference type="ARBA" id="ARBA00023136"/>
    </source>
</evidence>
<dbReference type="AlphaFoldDB" id="A0A194YRZ3"/>
<evidence type="ECO:0000256" key="3">
    <source>
        <dbReference type="ARBA" id="ARBA00022692"/>
    </source>
</evidence>
<dbReference type="Gramene" id="KXG31008">
    <property type="protein sequence ID" value="KXG31008"/>
    <property type="gene ID" value="SORBI_3004G281600"/>
</dbReference>
<gene>
    <name evidence="9" type="ORF">SORBI_3004G281600</name>
</gene>
<dbReference type="GO" id="GO:0016020">
    <property type="term" value="C:membrane"/>
    <property type="evidence" value="ECO:0007669"/>
    <property type="project" value="UniProtKB-SubCell"/>
</dbReference>
<accession>A0A194YRZ3</accession>
<keyword evidence="3 7" id="KW-0812">Transmembrane</keyword>
<dbReference type="EMBL" id="CM000763">
    <property type="protein sequence ID" value="KXG31007.1"/>
    <property type="molecule type" value="Genomic_DNA"/>
</dbReference>
<feature type="domain" description="Mechanosensitive ion channel MscS" evidence="8">
    <location>
        <begin position="359"/>
        <end position="426"/>
    </location>
</feature>
<dbReference type="InParanoid" id="A0A194YRZ3"/>